<dbReference type="InterPro" id="IPR036837">
    <property type="entry name" value="Cation_efflux_CTD_sf"/>
</dbReference>
<comment type="caution">
    <text evidence="11">The sequence shown here is derived from an EMBL/GenBank/DDBJ whole genome shotgun (WGS) entry which is preliminary data.</text>
</comment>
<accession>A0ABR0C1H5</accession>
<sequence>MACAKISRKQRLIATIAISFSFFVAELIAGFYTHSLALVADAFHYLSDLAGFVVALVAVVVSERVEPPPKQYTFGWQRATLLGAFFNGVFLLALGVSILVQAIERFSHITPVEDPRLVLIIGCVGFGLNVIVMSFLHEHDHGHGHGHGREEGHGHSRELDIEEEEMVLHRNDFKSAAQATTSHHEHKHNIAKPSRSGRDLGMLGVLIHVVGDAINNIGVIISAVVIWKAEGEGRYYIDPAISVFIAIMIFLTAIPLTKRSGSILLQIAPGGIDLEDVKHDIESIPGVDSVHELHIWRLDQHKSVATAHVVVDDRTVENFGEKAKVIMECLHAYGIHSVTLQPEVLPPCDNETTIVRSVYTDGGPAQVKKRVRQRCQLCKLTGRGSGILPLSNIPLLG</sequence>
<feature type="transmembrane region" description="Helical" evidence="8">
    <location>
        <begin position="200"/>
        <end position="227"/>
    </location>
</feature>
<dbReference type="InterPro" id="IPR058533">
    <property type="entry name" value="Cation_efflux_TM"/>
</dbReference>
<gene>
    <name evidence="11" type="ORF">Purlil1_5362</name>
</gene>
<feature type="transmembrane region" description="Helical" evidence="8">
    <location>
        <begin position="115"/>
        <end position="136"/>
    </location>
</feature>
<dbReference type="EMBL" id="JAWRVI010000016">
    <property type="protein sequence ID" value="KAK4090191.1"/>
    <property type="molecule type" value="Genomic_DNA"/>
</dbReference>
<proteinExistence type="inferred from homology"/>
<keyword evidence="12" id="KW-1185">Reference proteome</keyword>
<evidence type="ECO:0000313" key="12">
    <source>
        <dbReference type="Proteomes" id="UP001287286"/>
    </source>
</evidence>
<feature type="transmembrane region" description="Helical" evidence="8">
    <location>
        <begin position="81"/>
        <end position="103"/>
    </location>
</feature>
<keyword evidence="6 8" id="KW-1133">Transmembrane helix</keyword>
<feature type="transmembrane region" description="Helical" evidence="8">
    <location>
        <begin position="43"/>
        <end position="61"/>
    </location>
</feature>
<evidence type="ECO:0000256" key="8">
    <source>
        <dbReference type="SAM" id="Phobius"/>
    </source>
</evidence>
<evidence type="ECO:0000259" key="10">
    <source>
        <dbReference type="Pfam" id="PF16916"/>
    </source>
</evidence>
<dbReference type="PANTHER" id="PTHR45820:SF5">
    <property type="entry name" value="DIFFUSION FACILITATOR FAMILY METAL ION TRANSPORTER, PUTATIVE-RELATED"/>
    <property type="match status" value="1"/>
</dbReference>
<protein>
    <recommendedName>
        <fullName evidence="13">Cation diffusion facilitator family metal ion transporter</fullName>
    </recommendedName>
</protein>
<evidence type="ECO:0000256" key="4">
    <source>
        <dbReference type="ARBA" id="ARBA00022692"/>
    </source>
</evidence>
<keyword evidence="3" id="KW-0813">Transport</keyword>
<keyword evidence="7 8" id="KW-0472">Membrane</keyword>
<feature type="domain" description="Cation efflux protein transmembrane" evidence="9">
    <location>
        <begin position="12"/>
        <end position="265"/>
    </location>
</feature>
<evidence type="ECO:0000259" key="9">
    <source>
        <dbReference type="Pfam" id="PF01545"/>
    </source>
</evidence>
<comment type="subcellular location">
    <subcellularLocation>
        <location evidence="1">Membrane</location>
        <topology evidence="1">Multi-pass membrane protein</topology>
    </subcellularLocation>
</comment>
<keyword evidence="5" id="KW-0862">Zinc</keyword>
<feature type="transmembrane region" description="Helical" evidence="8">
    <location>
        <begin position="12"/>
        <end position="31"/>
    </location>
</feature>
<evidence type="ECO:0008006" key="13">
    <source>
        <dbReference type="Google" id="ProtNLM"/>
    </source>
</evidence>
<dbReference type="SUPFAM" id="SSF160240">
    <property type="entry name" value="Cation efflux protein cytoplasmic domain-like"/>
    <property type="match status" value="1"/>
</dbReference>
<organism evidence="11 12">
    <name type="scientific">Purpureocillium lilacinum</name>
    <name type="common">Paecilomyces lilacinus</name>
    <dbReference type="NCBI Taxonomy" id="33203"/>
    <lineage>
        <taxon>Eukaryota</taxon>
        <taxon>Fungi</taxon>
        <taxon>Dikarya</taxon>
        <taxon>Ascomycota</taxon>
        <taxon>Pezizomycotina</taxon>
        <taxon>Sordariomycetes</taxon>
        <taxon>Hypocreomycetidae</taxon>
        <taxon>Hypocreales</taxon>
        <taxon>Ophiocordycipitaceae</taxon>
        <taxon>Purpureocillium</taxon>
    </lineage>
</organism>
<dbReference type="InterPro" id="IPR027469">
    <property type="entry name" value="Cation_efflux_TMD_sf"/>
</dbReference>
<dbReference type="InterPro" id="IPR027470">
    <property type="entry name" value="Cation_efflux_CTD"/>
</dbReference>
<dbReference type="NCBIfam" id="TIGR01297">
    <property type="entry name" value="CDF"/>
    <property type="match status" value="1"/>
</dbReference>
<evidence type="ECO:0000256" key="7">
    <source>
        <dbReference type="ARBA" id="ARBA00023136"/>
    </source>
</evidence>
<feature type="transmembrane region" description="Helical" evidence="8">
    <location>
        <begin position="239"/>
        <end position="257"/>
    </location>
</feature>
<evidence type="ECO:0000256" key="2">
    <source>
        <dbReference type="ARBA" id="ARBA00008873"/>
    </source>
</evidence>
<dbReference type="Gene3D" id="1.20.1510.10">
    <property type="entry name" value="Cation efflux protein transmembrane domain"/>
    <property type="match status" value="1"/>
</dbReference>
<evidence type="ECO:0000313" key="11">
    <source>
        <dbReference type="EMBL" id="KAK4090191.1"/>
    </source>
</evidence>
<dbReference type="PANTHER" id="PTHR45820">
    <property type="entry name" value="FI23527P1"/>
    <property type="match status" value="1"/>
</dbReference>
<evidence type="ECO:0000256" key="3">
    <source>
        <dbReference type="ARBA" id="ARBA00022448"/>
    </source>
</evidence>
<evidence type="ECO:0000256" key="1">
    <source>
        <dbReference type="ARBA" id="ARBA00004141"/>
    </source>
</evidence>
<dbReference type="Pfam" id="PF01545">
    <property type="entry name" value="Cation_efflux"/>
    <property type="match status" value="1"/>
</dbReference>
<reference evidence="11 12" key="1">
    <citation type="journal article" date="2024" name="Microbiol. Resour. Announc.">
        <title>Genome annotations for the ascomycete fungi Trichoderma harzianum, Trichoderma aggressivum, and Purpureocillium lilacinum.</title>
        <authorList>
            <person name="Beijen E.P.W."/>
            <person name="Ohm R.A."/>
        </authorList>
    </citation>
    <scope>NUCLEOTIDE SEQUENCE [LARGE SCALE GENOMIC DNA]</scope>
    <source>
        <strain evidence="11 12">CBS 150709</strain>
    </source>
</reference>
<feature type="domain" description="Cation efflux protein cytoplasmic" evidence="10">
    <location>
        <begin position="271"/>
        <end position="343"/>
    </location>
</feature>
<dbReference type="InterPro" id="IPR002524">
    <property type="entry name" value="Cation_efflux"/>
</dbReference>
<keyword evidence="4 8" id="KW-0812">Transmembrane</keyword>
<comment type="similarity">
    <text evidence="2">Belongs to the cation diffusion facilitator (CDF) transporter (TC 2.A.4) family. SLC30A subfamily.</text>
</comment>
<evidence type="ECO:0000256" key="6">
    <source>
        <dbReference type="ARBA" id="ARBA00022989"/>
    </source>
</evidence>
<dbReference type="Pfam" id="PF16916">
    <property type="entry name" value="ZT_dimer"/>
    <property type="match status" value="1"/>
</dbReference>
<name>A0ABR0C1H5_PURLI</name>
<dbReference type="SUPFAM" id="SSF161111">
    <property type="entry name" value="Cation efflux protein transmembrane domain-like"/>
    <property type="match status" value="1"/>
</dbReference>
<dbReference type="Proteomes" id="UP001287286">
    <property type="component" value="Unassembled WGS sequence"/>
</dbReference>
<evidence type="ECO:0000256" key="5">
    <source>
        <dbReference type="ARBA" id="ARBA00022833"/>
    </source>
</evidence>